<evidence type="ECO:0000313" key="3">
    <source>
        <dbReference type="Proteomes" id="UP000278627"/>
    </source>
</evidence>
<reference evidence="4" key="1">
    <citation type="submission" date="2017-02" db="UniProtKB">
        <authorList>
            <consortium name="WormBaseParasite"/>
        </authorList>
    </citation>
    <scope>IDENTIFICATION</scope>
</reference>
<dbReference type="EMBL" id="UZAD01013509">
    <property type="protein sequence ID" value="VDN95250.1"/>
    <property type="molecule type" value="Genomic_DNA"/>
</dbReference>
<evidence type="ECO:0000313" key="2">
    <source>
        <dbReference type="EMBL" id="VDN95250.1"/>
    </source>
</evidence>
<feature type="transmembrane region" description="Helical" evidence="1">
    <location>
        <begin position="21"/>
        <end position="46"/>
    </location>
</feature>
<evidence type="ECO:0000256" key="1">
    <source>
        <dbReference type="SAM" id="Phobius"/>
    </source>
</evidence>
<name>A0A0N4TYN7_BRUPA</name>
<proteinExistence type="predicted"/>
<keyword evidence="1" id="KW-1133">Transmembrane helix</keyword>
<organism evidence="4">
    <name type="scientific">Brugia pahangi</name>
    <name type="common">Filarial nematode worm</name>
    <dbReference type="NCBI Taxonomy" id="6280"/>
    <lineage>
        <taxon>Eukaryota</taxon>
        <taxon>Metazoa</taxon>
        <taxon>Ecdysozoa</taxon>
        <taxon>Nematoda</taxon>
        <taxon>Chromadorea</taxon>
        <taxon>Rhabditida</taxon>
        <taxon>Spirurina</taxon>
        <taxon>Spiruromorpha</taxon>
        <taxon>Filarioidea</taxon>
        <taxon>Onchocercidae</taxon>
        <taxon>Brugia</taxon>
    </lineage>
</organism>
<accession>A0A0N4TYN7</accession>
<dbReference type="AlphaFoldDB" id="A0A0N4TYN7"/>
<protein>
    <submittedName>
        <fullName evidence="2 4">Uncharacterized protein</fullName>
    </submittedName>
</protein>
<sequence>MKYGIGRIQDVLRNTQLDCVTYCLIWDCVMLHSFEIILFCALYGIASYCM</sequence>
<dbReference type="WBParaSite" id="BPAG_0001413701-mRNA-1">
    <property type="protein sequence ID" value="BPAG_0001413701-mRNA-1"/>
    <property type="gene ID" value="BPAG_0001413701"/>
</dbReference>
<evidence type="ECO:0000313" key="4">
    <source>
        <dbReference type="WBParaSite" id="BPAG_0001413701-mRNA-1"/>
    </source>
</evidence>
<keyword evidence="1" id="KW-0472">Membrane</keyword>
<reference evidence="2 3" key="2">
    <citation type="submission" date="2018-11" db="EMBL/GenBank/DDBJ databases">
        <authorList>
            <consortium name="Pathogen Informatics"/>
        </authorList>
    </citation>
    <scope>NUCLEOTIDE SEQUENCE [LARGE SCALE GENOMIC DNA]</scope>
</reference>
<gene>
    <name evidence="2" type="ORF">BPAG_LOCUS14065</name>
</gene>
<keyword evidence="3" id="KW-1185">Reference proteome</keyword>
<dbReference type="Proteomes" id="UP000278627">
    <property type="component" value="Unassembled WGS sequence"/>
</dbReference>
<keyword evidence="1" id="KW-0812">Transmembrane</keyword>